<organism evidence="1 2">
    <name type="scientific">Rotaria magnacalcarata</name>
    <dbReference type="NCBI Taxonomy" id="392030"/>
    <lineage>
        <taxon>Eukaryota</taxon>
        <taxon>Metazoa</taxon>
        <taxon>Spiralia</taxon>
        <taxon>Gnathifera</taxon>
        <taxon>Rotifera</taxon>
        <taxon>Eurotatoria</taxon>
        <taxon>Bdelloidea</taxon>
        <taxon>Philodinida</taxon>
        <taxon>Philodinidae</taxon>
        <taxon>Rotaria</taxon>
    </lineage>
</organism>
<comment type="caution">
    <text evidence="1">The sequence shown here is derived from an EMBL/GenBank/DDBJ whole genome shotgun (WGS) entry which is preliminary data.</text>
</comment>
<reference evidence="1" key="1">
    <citation type="submission" date="2021-02" db="EMBL/GenBank/DDBJ databases">
        <authorList>
            <person name="Nowell W R."/>
        </authorList>
    </citation>
    <scope>NUCLEOTIDE SEQUENCE</scope>
</reference>
<sequence length="77" mass="9163">MSTESDNPTFDEEASVRSIRYQPYNVVIDVYEKYKREHDRLSTLQRVLGRTRDELDDEEQGRLTVSDAAIQMIKQYY</sequence>
<dbReference type="AlphaFoldDB" id="A0A8S3KFF6"/>
<gene>
    <name evidence="1" type="ORF">GIL414_LOCUS88251</name>
</gene>
<evidence type="ECO:0000313" key="1">
    <source>
        <dbReference type="EMBL" id="CAF5228622.1"/>
    </source>
</evidence>
<protein>
    <submittedName>
        <fullName evidence="1">Uncharacterized protein</fullName>
    </submittedName>
</protein>
<dbReference type="EMBL" id="CAJOBJ010384619">
    <property type="protein sequence ID" value="CAF5228622.1"/>
    <property type="molecule type" value="Genomic_DNA"/>
</dbReference>
<accession>A0A8S3KFF6</accession>
<dbReference type="Proteomes" id="UP000681720">
    <property type="component" value="Unassembled WGS sequence"/>
</dbReference>
<proteinExistence type="predicted"/>
<feature type="non-terminal residue" evidence="1">
    <location>
        <position position="1"/>
    </location>
</feature>
<evidence type="ECO:0000313" key="2">
    <source>
        <dbReference type="Proteomes" id="UP000681720"/>
    </source>
</evidence>
<name>A0A8S3KFF6_9BILA</name>